<protein>
    <recommendedName>
        <fullName evidence="5">HDOD domain-containing protein</fullName>
    </recommendedName>
</protein>
<sequence>MAALKRFGLQLLALRIETLAEFECFRDLGFDYFQGYFLSRPRVIKHGASLPPNKIALLRLFAIIHDPLTETREIERAIAADPILSYKLLRLINSAFFNLPRPVTALKDTILLLGRQRLATWCTLLALTQLSDKPAAVFVIALARARMCELLGEATNSIESGDGFIVGLLSALDILLDRPLPQVISPLPLSSEIKQAILGHEGVLGRYLGVVMAYELSRWREIARGGIPAALLTRARLDALDWASSVLQLTANVAPPRIA</sequence>
<gene>
    <name evidence="3" type="ORF">BI364_00845</name>
</gene>
<dbReference type="PROSITE" id="PS51833">
    <property type="entry name" value="HDOD"/>
    <property type="match status" value="1"/>
</dbReference>
<dbReference type="EMBL" id="CP017415">
    <property type="protein sequence ID" value="AOU96749.1"/>
    <property type="molecule type" value="Genomic_DNA"/>
</dbReference>
<dbReference type="PROSITE" id="PS50883">
    <property type="entry name" value="EAL"/>
    <property type="match status" value="1"/>
</dbReference>
<accession>A0A1D8IJT3</accession>
<dbReference type="InterPro" id="IPR035919">
    <property type="entry name" value="EAL_sf"/>
</dbReference>
<name>A0A1D8IJT3_9GAMM</name>
<evidence type="ECO:0008006" key="5">
    <source>
        <dbReference type="Google" id="ProtNLM"/>
    </source>
</evidence>
<organism evidence="3 4">
    <name type="scientific">Acidihalobacter yilgarnensis</name>
    <dbReference type="NCBI Taxonomy" id="2819280"/>
    <lineage>
        <taxon>Bacteria</taxon>
        <taxon>Pseudomonadati</taxon>
        <taxon>Pseudomonadota</taxon>
        <taxon>Gammaproteobacteria</taxon>
        <taxon>Chromatiales</taxon>
        <taxon>Ectothiorhodospiraceae</taxon>
        <taxon>Acidihalobacter</taxon>
    </lineage>
</organism>
<dbReference type="Pfam" id="PF08668">
    <property type="entry name" value="HDOD"/>
    <property type="match status" value="1"/>
</dbReference>
<dbReference type="SUPFAM" id="SSF141868">
    <property type="entry name" value="EAL domain-like"/>
    <property type="match status" value="1"/>
</dbReference>
<dbReference type="InterPro" id="IPR013976">
    <property type="entry name" value="HDOD"/>
</dbReference>
<dbReference type="PANTHER" id="PTHR33525">
    <property type="match status" value="1"/>
</dbReference>
<dbReference type="InterPro" id="IPR052340">
    <property type="entry name" value="RNase_Y/CdgJ"/>
</dbReference>
<feature type="domain" description="HDOD" evidence="2">
    <location>
        <begin position="50"/>
        <end position="235"/>
    </location>
</feature>
<evidence type="ECO:0000313" key="4">
    <source>
        <dbReference type="Proteomes" id="UP000095401"/>
    </source>
</evidence>
<keyword evidence="4" id="KW-1185">Reference proteome</keyword>
<dbReference type="AlphaFoldDB" id="A0A1D8IJT3"/>
<dbReference type="Gene3D" id="1.10.3210.10">
    <property type="entry name" value="Hypothetical protein af1432"/>
    <property type="match status" value="1"/>
</dbReference>
<evidence type="ECO:0000313" key="3">
    <source>
        <dbReference type="EMBL" id="AOU96749.1"/>
    </source>
</evidence>
<dbReference type="PANTHER" id="PTHR33525:SF4">
    <property type="entry name" value="CYCLIC DI-GMP PHOSPHODIESTERASE CDGJ"/>
    <property type="match status" value="1"/>
</dbReference>
<evidence type="ECO:0000259" key="2">
    <source>
        <dbReference type="PROSITE" id="PS51833"/>
    </source>
</evidence>
<proteinExistence type="predicted"/>
<dbReference type="InterPro" id="IPR001633">
    <property type="entry name" value="EAL_dom"/>
</dbReference>
<dbReference type="Proteomes" id="UP000095401">
    <property type="component" value="Chromosome"/>
</dbReference>
<dbReference type="Gene3D" id="3.20.20.450">
    <property type="entry name" value="EAL domain"/>
    <property type="match status" value="1"/>
</dbReference>
<reference evidence="4" key="1">
    <citation type="submission" date="2016-09" db="EMBL/GenBank/DDBJ databases">
        <title>Acidihalobacter prosperus F5.</title>
        <authorList>
            <person name="Khaleque H.N."/>
            <person name="Ramsay J.P."/>
            <person name="Kaksonen A.H."/>
            <person name="Boxall N.J."/>
            <person name="Watkin E.L.J."/>
        </authorList>
    </citation>
    <scope>NUCLEOTIDE SEQUENCE [LARGE SCALE GENOMIC DNA]</scope>
    <source>
        <strain evidence="4">F5</strain>
    </source>
</reference>
<evidence type="ECO:0000259" key="1">
    <source>
        <dbReference type="PROSITE" id="PS50883"/>
    </source>
</evidence>
<dbReference type="KEGG" id="aprs:BI364_00845"/>
<feature type="domain" description="EAL" evidence="1">
    <location>
        <begin position="1"/>
        <end position="55"/>
    </location>
</feature>
<dbReference type="SUPFAM" id="SSF109604">
    <property type="entry name" value="HD-domain/PDEase-like"/>
    <property type="match status" value="1"/>
</dbReference>